<keyword evidence="1" id="KW-1185">Reference proteome</keyword>
<dbReference type="Proteomes" id="UP000887565">
    <property type="component" value="Unplaced"/>
</dbReference>
<accession>A0A915KND5</accession>
<proteinExistence type="predicted"/>
<protein>
    <submittedName>
        <fullName evidence="2">Uncharacterized protein</fullName>
    </submittedName>
</protein>
<dbReference type="AlphaFoldDB" id="A0A915KND5"/>
<dbReference type="WBParaSite" id="nRc.2.0.1.t39272-RA">
    <property type="protein sequence ID" value="nRc.2.0.1.t39272-RA"/>
    <property type="gene ID" value="nRc.2.0.1.g39272"/>
</dbReference>
<evidence type="ECO:0000313" key="1">
    <source>
        <dbReference type="Proteomes" id="UP000887565"/>
    </source>
</evidence>
<evidence type="ECO:0000313" key="2">
    <source>
        <dbReference type="WBParaSite" id="nRc.2.0.1.t39272-RA"/>
    </source>
</evidence>
<reference evidence="2" key="1">
    <citation type="submission" date="2022-11" db="UniProtKB">
        <authorList>
            <consortium name="WormBaseParasite"/>
        </authorList>
    </citation>
    <scope>IDENTIFICATION</scope>
</reference>
<organism evidence="1 2">
    <name type="scientific">Romanomermis culicivorax</name>
    <name type="common">Nematode worm</name>
    <dbReference type="NCBI Taxonomy" id="13658"/>
    <lineage>
        <taxon>Eukaryota</taxon>
        <taxon>Metazoa</taxon>
        <taxon>Ecdysozoa</taxon>
        <taxon>Nematoda</taxon>
        <taxon>Enoplea</taxon>
        <taxon>Dorylaimia</taxon>
        <taxon>Mermithida</taxon>
        <taxon>Mermithoidea</taxon>
        <taxon>Mermithidae</taxon>
        <taxon>Romanomermis</taxon>
    </lineage>
</organism>
<name>A0A915KND5_ROMCU</name>
<sequence>MFGTAGCDFSLLGLLSIIFRGGKKARRDAQFRNFRVHFYYVTFCIIVCWRPTLIEGTFGVVFVCGY</sequence>